<proteinExistence type="predicted"/>
<dbReference type="EMBL" id="KN847996">
    <property type="protein sequence ID" value="KIR44674.1"/>
    <property type="molecule type" value="Genomic_DNA"/>
</dbReference>
<dbReference type="OrthoDB" id="10623837at2759"/>
<organism evidence="1">
    <name type="scientific">Cryptococcus bacillisporus CA1280</name>
    <dbReference type="NCBI Taxonomy" id="1296109"/>
    <lineage>
        <taxon>Eukaryota</taxon>
        <taxon>Fungi</taxon>
        <taxon>Dikarya</taxon>
        <taxon>Basidiomycota</taxon>
        <taxon>Agaricomycotina</taxon>
        <taxon>Tremellomycetes</taxon>
        <taxon>Tremellales</taxon>
        <taxon>Cryptococcaceae</taxon>
        <taxon>Cryptococcus</taxon>
        <taxon>Cryptococcus gattii species complex</taxon>
    </lineage>
</organism>
<accession>A0A0D0VDT8</accession>
<reference evidence="1" key="1">
    <citation type="submission" date="2015-01" db="EMBL/GenBank/DDBJ databases">
        <title>The Genome Sequence of Cryptococcus gattii CA1280.</title>
        <authorList>
            <consortium name="The Broad Institute Genomics Platform"/>
            <person name="Cuomo C."/>
            <person name="Litvintseva A."/>
            <person name="Chen Y."/>
            <person name="Heitman J."/>
            <person name="Sun S."/>
            <person name="Springer D."/>
            <person name="Dromer F."/>
            <person name="Young S."/>
            <person name="Zeng Q."/>
            <person name="Gargeya S."/>
            <person name="Abouelleil A."/>
            <person name="Alvarado L."/>
            <person name="Chapman S.B."/>
            <person name="Gainer-Dewar J."/>
            <person name="Goldberg J."/>
            <person name="Griggs A."/>
            <person name="Gujja S."/>
            <person name="Hansen M."/>
            <person name="Howarth C."/>
            <person name="Imamovic A."/>
            <person name="Larimer J."/>
            <person name="Murphy C."/>
            <person name="Naylor J."/>
            <person name="Pearson M."/>
            <person name="Priest M."/>
            <person name="Roberts A."/>
            <person name="Saif S."/>
            <person name="Shea T."/>
            <person name="Sykes S."/>
            <person name="Wortman J."/>
            <person name="Nusbaum C."/>
            <person name="Birren B."/>
        </authorList>
    </citation>
    <scope>NUCLEOTIDE SEQUENCE [LARGE SCALE GENOMIC DNA]</scope>
    <source>
        <strain evidence="1">CA1280</strain>
    </source>
</reference>
<dbReference type="AlphaFoldDB" id="A0A0D0VDT8"/>
<sequence>MEGLYNVRELYPIPEESSQVDVVEMEMVEQLEEHKEGWMKGWAEGLHKILSTSSKNLRSLASSLFDLRRKLWSSWCRRFKWLWQWLEYLVEVFSDLIYSTINLITVFYYGEKSHLWLTGPVLIFCVVKLVTRFKRTLQQAQADNNPANQQNP</sequence>
<gene>
    <name evidence="1" type="ORF">I312_06166</name>
</gene>
<protein>
    <submittedName>
        <fullName evidence="1">Uncharacterized protein</fullName>
    </submittedName>
</protein>
<dbReference type="HOGENOM" id="CLU_1722292_0_0_1"/>
<name>A0A0D0VDT8_CRYGA</name>
<evidence type="ECO:0000313" key="1">
    <source>
        <dbReference type="EMBL" id="KIR44674.1"/>
    </source>
</evidence>